<sequence>MLLAASVYLIQYLSHKAYSEDDRPGPALPIHLSIILVFLQATISAELPNCTANNVFVREDRHGNRNEDEDEVDWFLHVSMALLWWDFGVL</sequence>
<name>A0AAP0MHW3_9ROSI</name>
<keyword evidence="2" id="KW-1185">Reference proteome</keyword>
<accession>A0AAP0MHW3</accession>
<dbReference type="EMBL" id="JBCGBO010000004">
    <property type="protein sequence ID" value="KAK9209705.1"/>
    <property type="molecule type" value="Genomic_DNA"/>
</dbReference>
<reference evidence="1 2" key="1">
    <citation type="submission" date="2024-05" db="EMBL/GenBank/DDBJ databases">
        <title>Haplotype-resolved chromosome-level genome assembly of Huyou (Citrus changshanensis).</title>
        <authorList>
            <person name="Miao C."/>
            <person name="Chen W."/>
            <person name="Wu Y."/>
            <person name="Wang L."/>
            <person name="Zhao S."/>
            <person name="Grierson D."/>
            <person name="Xu C."/>
            <person name="Chen K."/>
        </authorList>
    </citation>
    <scope>NUCLEOTIDE SEQUENCE [LARGE SCALE GENOMIC DNA]</scope>
    <source>
        <strain evidence="1">01-14</strain>
        <tissue evidence="1">Leaf</tissue>
    </source>
</reference>
<evidence type="ECO:0000313" key="2">
    <source>
        <dbReference type="Proteomes" id="UP001428341"/>
    </source>
</evidence>
<gene>
    <name evidence="1" type="ORF">WN944_002073</name>
</gene>
<organism evidence="1 2">
    <name type="scientific">Citrus x changshan-huyou</name>
    <dbReference type="NCBI Taxonomy" id="2935761"/>
    <lineage>
        <taxon>Eukaryota</taxon>
        <taxon>Viridiplantae</taxon>
        <taxon>Streptophyta</taxon>
        <taxon>Embryophyta</taxon>
        <taxon>Tracheophyta</taxon>
        <taxon>Spermatophyta</taxon>
        <taxon>Magnoliopsida</taxon>
        <taxon>eudicotyledons</taxon>
        <taxon>Gunneridae</taxon>
        <taxon>Pentapetalae</taxon>
        <taxon>rosids</taxon>
        <taxon>malvids</taxon>
        <taxon>Sapindales</taxon>
        <taxon>Rutaceae</taxon>
        <taxon>Aurantioideae</taxon>
        <taxon>Citrus</taxon>
    </lineage>
</organism>
<comment type="caution">
    <text evidence="1">The sequence shown here is derived from an EMBL/GenBank/DDBJ whole genome shotgun (WGS) entry which is preliminary data.</text>
</comment>
<proteinExistence type="predicted"/>
<dbReference type="Proteomes" id="UP001428341">
    <property type="component" value="Unassembled WGS sequence"/>
</dbReference>
<dbReference type="AlphaFoldDB" id="A0AAP0MHW3"/>
<protein>
    <submittedName>
        <fullName evidence="1">Uncharacterized protein</fullName>
    </submittedName>
</protein>
<evidence type="ECO:0000313" key="1">
    <source>
        <dbReference type="EMBL" id="KAK9209705.1"/>
    </source>
</evidence>